<evidence type="ECO:0000256" key="3">
    <source>
        <dbReference type="ARBA" id="ARBA00022691"/>
    </source>
</evidence>
<comment type="catalytic activity">
    <reaction evidence="6">
        <text>a fatty acyl-[ACP] + S-adenosyl-L-methionine = an N-acyl-L-homoserine lactone + S-methyl-5'-thioadenosine + holo-[ACP] + H(+)</text>
        <dbReference type="Rhea" id="RHEA:10096"/>
        <dbReference type="Rhea" id="RHEA-COMP:9685"/>
        <dbReference type="Rhea" id="RHEA-COMP:14125"/>
        <dbReference type="ChEBI" id="CHEBI:15378"/>
        <dbReference type="ChEBI" id="CHEBI:17509"/>
        <dbReference type="ChEBI" id="CHEBI:55474"/>
        <dbReference type="ChEBI" id="CHEBI:59789"/>
        <dbReference type="ChEBI" id="CHEBI:64479"/>
        <dbReference type="ChEBI" id="CHEBI:138651"/>
        <dbReference type="EC" id="2.3.1.184"/>
    </reaction>
</comment>
<dbReference type="AlphaFoldDB" id="A0A1I4K7W2"/>
<accession>A0A1I4K7W2</accession>
<sequence length="189" mass="20590">MNVISGKAETLSAALMADMASYRYKVFIETLGWELETRNRQEVDQFDHDDTLYVVSKDEAGHINGCARLLPTSSPYLLGEVFPQLMNGAPVPCSPDVWELSRFAAVDFEQQASSALDQFSAGFSIQLLHQAIACAKAHGARRLITVSPIGIERLLRRGGIHAHRAGPPMIVGGHPIFACWIELGDEAGA</sequence>
<dbReference type="InterPro" id="IPR001690">
    <property type="entry name" value="Autoind_synthase"/>
</dbReference>
<dbReference type="PANTHER" id="PTHR39322">
    <property type="entry name" value="ACYL-HOMOSERINE-LACTONE SYNTHASE"/>
    <property type="match status" value="1"/>
</dbReference>
<dbReference type="InterPro" id="IPR016181">
    <property type="entry name" value="Acyl_CoA_acyltransferase"/>
</dbReference>
<reference evidence="7 8" key="1">
    <citation type="submission" date="2016-10" db="EMBL/GenBank/DDBJ databases">
        <authorList>
            <person name="de Groot N.N."/>
        </authorList>
    </citation>
    <scope>NUCLEOTIDE SEQUENCE [LARGE SCALE GENOMIC DNA]</scope>
    <source>
        <strain evidence="7 8">ATCC 43154</strain>
    </source>
</reference>
<dbReference type="GO" id="GO:0007165">
    <property type="term" value="P:signal transduction"/>
    <property type="evidence" value="ECO:0007669"/>
    <property type="project" value="TreeGrafter"/>
</dbReference>
<dbReference type="STRING" id="758825.SAMN02982985_01349"/>
<dbReference type="Pfam" id="PF00765">
    <property type="entry name" value="Autoind_synth"/>
    <property type="match status" value="1"/>
</dbReference>
<dbReference type="PRINTS" id="PR01549">
    <property type="entry name" value="AUTOINDCRSYN"/>
</dbReference>
<dbReference type="RefSeq" id="WP_093385425.1">
    <property type="nucleotide sequence ID" value="NZ_FOTW01000007.1"/>
</dbReference>
<evidence type="ECO:0000256" key="5">
    <source>
        <dbReference type="PROSITE-ProRule" id="PRU00533"/>
    </source>
</evidence>
<dbReference type="Proteomes" id="UP000199470">
    <property type="component" value="Unassembled WGS sequence"/>
</dbReference>
<keyword evidence="3 6" id="KW-0949">S-adenosyl-L-methionine</keyword>
<evidence type="ECO:0000256" key="4">
    <source>
        <dbReference type="ARBA" id="ARBA00022929"/>
    </source>
</evidence>
<dbReference type="SUPFAM" id="SSF55729">
    <property type="entry name" value="Acyl-CoA N-acyltransferases (Nat)"/>
    <property type="match status" value="1"/>
</dbReference>
<name>A0A1I4K7W2_9BURK</name>
<keyword evidence="8" id="KW-1185">Reference proteome</keyword>
<keyword evidence="4 5" id="KW-0071">Autoinducer synthesis</keyword>
<evidence type="ECO:0000313" key="7">
    <source>
        <dbReference type="EMBL" id="SFL74875.1"/>
    </source>
</evidence>
<comment type="similarity">
    <text evidence="5 6">Belongs to the autoinducer synthase family.</text>
</comment>
<dbReference type="OrthoDB" id="6023281at2"/>
<protein>
    <recommendedName>
        <fullName evidence="6">Acyl-homoserine-lactone synthase</fullName>
        <ecNumber evidence="6">2.3.1.184</ecNumber>
    </recommendedName>
    <alternativeName>
        <fullName evidence="6">Autoinducer synthesis protein</fullName>
    </alternativeName>
</protein>
<dbReference type="GO" id="GO:0009372">
    <property type="term" value="P:quorum sensing"/>
    <property type="evidence" value="ECO:0007669"/>
    <property type="project" value="UniProtKB-UniRule"/>
</dbReference>
<evidence type="ECO:0000256" key="6">
    <source>
        <dbReference type="RuleBase" id="RU361135"/>
    </source>
</evidence>
<dbReference type="EMBL" id="FOTW01000007">
    <property type="protein sequence ID" value="SFL74875.1"/>
    <property type="molecule type" value="Genomic_DNA"/>
</dbReference>
<organism evidence="7 8">
    <name type="scientific">Rugamonas rubra</name>
    <dbReference type="NCBI Taxonomy" id="758825"/>
    <lineage>
        <taxon>Bacteria</taxon>
        <taxon>Pseudomonadati</taxon>
        <taxon>Pseudomonadota</taxon>
        <taxon>Betaproteobacteria</taxon>
        <taxon>Burkholderiales</taxon>
        <taxon>Oxalobacteraceae</taxon>
        <taxon>Telluria group</taxon>
        <taxon>Rugamonas</taxon>
    </lineage>
</organism>
<dbReference type="Gene3D" id="3.40.630.30">
    <property type="match status" value="1"/>
</dbReference>
<dbReference type="PANTHER" id="PTHR39322:SF1">
    <property type="entry name" value="ISOVALERYL-HOMOSERINE LACTONE SYNTHASE"/>
    <property type="match status" value="1"/>
</dbReference>
<keyword evidence="1 5" id="KW-0673">Quorum sensing</keyword>
<evidence type="ECO:0000256" key="2">
    <source>
        <dbReference type="ARBA" id="ARBA00022679"/>
    </source>
</evidence>
<proteinExistence type="inferred from homology"/>
<keyword evidence="2 6" id="KW-0808">Transferase</keyword>
<evidence type="ECO:0000313" key="8">
    <source>
        <dbReference type="Proteomes" id="UP000199470"/>
    </source>
</evidence>
<dbReference type="PROSITE" id="PS51187">
    <property type="entry name" value="AUTOINDUCER_SYNTH_2"/>
    <property type="match status" value="1"/>
</dbReference>
<dbReference type="EC" id="2.3.1.184" evidence="6"/>
<gene>
    <name evidence="7" type="ORF">SAMN02982985_01349</name>
</gene>
<evidence type="ECO:0000256" key="1">
    <source>
        <dbReference type="ARBA" id="ARBA00022654"/>
    </source>
</evidence>
<dbReference type="GO" id="GO:0061579">
    <property type="term" value="F:N-acyl homoserine lactone synthase activity"/>
    <property type="evidence" value="ECO:0007669"/>
    <property type="project" value="UniProtKB-UniRule"/>
</dbReference>